<evidence type="ECO:0008006" key="4">
    <source>
        <dbReference type="Google" id="ProtNLM"/>
    </source>
</evidence>
<dbReference type="Proteomes" id="UP000002640">
    <property type="component" value="Unassembled WGS sequence"/>
</dbReference>
<evidence type="ECO:0000256" key="1">
    <source>
        <dbReference type="SAM" id="MobiDB-lite"/>
    </source>
</evidence>
<accession>G4ZH07</accession>
<dbReference type="InParanoid" id="G4ZH07"/>
<feature type="region of interest" description="Disordered" evidence="1">
    <location>
        <begin position="921"/>
        <end position="968"/>
    </location>
</feature>
<dbReference type="KEGG" id="psoj:PHYSODRAFT_256448"/>
<name>G4ZH07_PHYSP</name>
<dbReference type="EMBL" id="JH159154">
    <property type="protein sequence ID" value="EGZ18632.1"/>
    <property type="molecule type" value="Genomic_DNA"/>
</dbReference>
<dbReference type="GeneID" id="20638745"/>
<evidence type="ECO:0000313" key="3">
    <source>
        <dbReference type="Proteomes" id="UP000002640"/>
    </source>
</evidence>
<evidence type="ECO:0000313" key="2">
    <source>
        <dbReference type="EMBL" id="EGZ18632.1"/>
    </source>
</evidence>
<reference evidence="2 3" key="1">
    <citation type="journal article" date="2006" name="Science">
        <title>Phytophthora genome sequences uncover evolutionary origins and mechanisms of pathogenesis.</title>
        <authorList>
            <person name="Tyler B.M."/>
            <person name="Tripathy S."/>
            <person name="Zhang X."/>
            <person name="Dehal P."/>
            <person name="Jiang R.H."/>
            <person name="Aerts A."/>
            <person name="Arredondo F.D."/>
            <person name="Baxter L."/>
            <person name="Bensasson D."/>
            <person name="Beynon J.L."/>
            <person name="Chapman J."/>
            <person name="Damasceno C.M."/>
            <person name="Dorrance A.E."/>
            <person name="Dou D."/>
            <person name="Dickerman A.W."/>
            <person name="Dubchak I.L."/>
            <person name="Garbelotto M."/>
            <person name="Gijzen M."/>
            <person name="Gordon S.G."/>
            <person name="Govers F."/>
            <person name="Grunwald N.J."/>
            <person name="Huang W."/>
            <person name="Ivors K.L."/>
            <person name="Jones R.W."/>
            <person name="Kamoun S."/>
            <person name="Krampis K."/>
            <person name="Lamour K.H."/>
            <person name="Lee M.K."/>
            <person name="McDonald W.H."/>
            <person name="Medina M."/>
            <person name="Meijer H.J."/>
            <person name="Nordberg E.K."/>
            <person name="Maclean D.J."/>
            <person name="Ospina-Giraldo M.D."/>
            <person name="Morris P.F."/>
            <person name="Phuntumart V."/>
            <person name="Putnam N.H."/>
            <person name="Rash S."/>
            <person name="Rose J.K."/>
            <person name="Sakihama Y."/>
            <person name="Salamov A.A."/>
            <person name="Savidor A."/>
            <person name="Scheuring C.F."/>
            <person name="Smith B.M."/>
            <person name="Sobral B.W."/>
            <person name="Terry A."/>
            <person name="Torto-Alalibo T.A."/>
            <person name="Win J."/>
            <person name="Xu Z."/>
            <person name="Zhang H."/>
            <person name="Grigoriev I.V."/>
            <person name="Rokhsar D.S."/>
            <person name="Boore J.L."/>
        </authorList>
    </citation>
    <scope>NUCLEOTIDE SEQUENCE [LARGE SCALE GENOMIC DNA]</scope>
    <source>
        <strain evidence="2 3">P6497</strain>
    </source>
</reference>
<gene>
    <name evidence="2" type="ORF">PHYSODRAFT_256448</name>
</gene>
<dbReference type="AlphaFoldDB" id="G4ZH07"/>
<dbReference type="RefSeq" id="XP_009527690.1">
    <property type="nucleotide sequence ID" value="XM_009529395.1"/>
</dbReference>
<protein>
    <recommendedName>
        <fullName evidence="4">DUF6604 domain-containing protein</fullName>
    </recommendedName>
</protein>
<organism evidence="2 3">
    <name type="scientific">Phytophthora sojae (strain P6497)</name>
    <name type="common">Soybean stem and root rot agent</name>
    <name type="synonym">Phytophthora megasperma f. sp. glycines</name>
    <dbReference type="NCBI Taxonomy" id="1094619"/>
    <lineage>
        <taxon>Eukaryota</taxon>
        <taxon>Sar</taxon>
        <taxon>Stramenopiles</taxon>
        <taxon>Oomycota</taxon>
        <taxon>Peronosporomycetes</taxon>
        <taxon>Peronosporales</taxon>
        <taxon>Peronosporaceae</taxon>
        <taxon>Phytophthora</taxon>
    </lineage>
</organism>
<keyword evidence="3" id="KW-1185">Reference proteome</keyword>
<sequence length="1175" mass="130730">MPSIPLSKYDRYQRAVSFFLDWLIRAHGHGHPSADRINLELLNVTAQEIATDPSSLSQKLLQELPKALSACKCALKLDSRASSLTTRTRFPALLSTWHRSLENSVKSSKSAGKEYSAGEKGFVLDVKTPKSVKTALKRVCQEAFEADFGLDGVLYVSEQEELVTGVYQIYVGVKAEIYSMIEATRPDHAGRPEIRAMQDLIEAIGVHAPRLYAQTVKSVDAIQQTFDREGTYTFSPFELIRDFEVIWATLTCFSTGLPSNMRTGFIFTPSDRERYGEERTPSYVLPHTDMSRFVLVNLSLLYNTNCEKKEVTGSGYDRSRLEGGFMGLMNDYFASHQVTIPLVFAWTCWVKEVAALQGDGGLCRNISVTLKHARDLTQHIHSVVSRPTILDVRRPDPSSSGSLPNLSFLLQRSNPFKAGFIVLDMHLACIRVGHECLPNVPIFRAFGHLYNARVGQGFLEPIPFLEDVLKLYEKLIFTPSRAAAVRGAYDRKYLYDSGYFFRSRKNMVSPGNQWIDEEKPGGLREVSKIWRFLSQNDSSDFRSTSLTKMLYTAAETCSSELYETRVLTRDVMPILYDIADAFSELCDELGQQQVYKKSMNNGVHGGSVKERAIEALENALMYPLLPLLGALQSDGSLDFGVLPPAISSQSESSFSAEQVHDMAKKAAAVINAKFAVPSSEVERRYFTFPSEPDFVTKEYGTASFKAKTERENRDQIFSDLMRLLGDSRGPLSKDNLSYLTEEIKKDPQLLSLMTPRTRTNRDDLCTLLHQAAAGPAHDAVLVEWMINLGELFNQSTTHCRKEPLKKDLACPRECLPNAMAVHSAAIQGYDDTMMILLAVDKLIDLDTPTFHTKETIAHLAGRHVWELTTDREWSRAVAAEMCVRKPLRLNGSRVEASWKTNRKGREGKAATSLYFQHDKQTSLADGGSHASALKKKSKKNRKKGKSGKASPTSPAGSTPDPPAEENPSVLKFLSGAASSTQGSGEAVEVSIGKAFARLRDPTIAATDKHADAQYACNVIDMLSEITAELSAPNMVADTSSNLRKTVASTASEVIHMMQKFHQVDHAALKHPVLEPIRERTSMTREFTRMVMNTAQLCVSIDRKQQACEVLNVLEKRFLKSASAKDRPMDIAELVRMYVAGRESMGLGKTASADSLRMLESFLNEGKLKSEPEQAP</sequence>
<proteinExistence type="predicted"/>
<feature type="compositionally biased region" description="Basic residues" evidence="1">
    <location>
        <begin position="932"/>
        <end position="946"/>
    </location>
</feature>